<dbReference type="AlphaFoldDB" id="A0A2G2WSG9"/>
<evidence type="ECO:0000313" key="2">
    <source>
        <dbReference type="EMBL" id="PHT48208.1"/>
    </source>
</evidence>
<keyword evidence="3" id="KW-1185">Reference proteome</keyword>
<dbReference type="Proteomes" id="UP000224567">
    <property type="component" value="Unassembled WGS sequence"/>
</dbReference>
<proteinExistence type="predicted"/>
<feature type="compositionally biased region" description="Low complexity" evidence="1">
    <location>
        <begin position="359"/>
        <end position="373"/>
    </location>
</feature>
<feature type="region of interest" description="Disordered" evidence="1">
    <location>
        <begin position="356"/>
        <end position="438"/>
    </location>
</feature>
<dbReference type="OrthoDB" id="1934555at2759"/>
<dbReference type="PANTHER" id="PTHR34371:SF13">
    <property type="match status" value="1"/>
</dbReference>
<dbReference type="PANTHER" id="PTHR34371">
    <property type="entry name" value="OS01G0551000 PROTEIN"/>
    <property type="match status" value="1"/>
</dbReference>
<protein>
    <submittedName>
        <fullName evidence="2">Uncharacterized protein</fullName>
    </submittedName>
</protein>
<dbReference type="EMBL" id="MLFT02000005">
    <property type="protein sequence ID" value="PHT48208.1"/>
    <property type="molecule type" value="Genomic_DNA"/>
</dbReference>
<organism evidence="2 3">
    <name type="scientific">Capsicum baccatum</name>
    <name type="common">Peruvian pepper</name>
    <dbReference type="NCBI Taxonomy" id="33114"/>
    <lineage>
        <taxon>Eukaryota</taxon>
        <taxon>Viridiplantae</taxon>
        <taxon>Streptophyta</taxon>
        <taxon>Embryophyta</taxon>
        <taxon>Tracheophyta</taxon>
        <taxon>Spermatophyta</taxon>
        <taxon>Magnoliopsida</taxon>
        <taxon>eudicotyledons</taxon>
        <taxon>Gunneridae</taxon>
        <taxon>Pentapetalae</taxon>
        <taxon>asterids</taxon>
        <taxon>lamiids</taxon>
        <taxon>Solanales</taxon>
        <taxon>Solanaceae</taxon>
        <taxon>Solanoideae</taxon>
        <taxon>Capsiceae</taxon>
        <taxon>Capsicum</taxon>
    </lineage>
</organism>
<reference evidence="3" key="2">
    <citation type="journal article" date="2017" name="J. Anim. Genet.">
        <title>Multiple reference genome sequences of hot pepper reveal the massive evolution of plant disease resistance genes by retroduplication.</title>
        <authorList>
            <person name="Kim S."/>
            <person name="Park J."/>
            <person name="Yeom S.-I."/>
            <person name="Kim Y.-M."/>
            <person name="Seo E."/>
            <person name="Kim K.-T."/>
            <person name="Kim M.-S."/>
            <person name="Lee J.M."/>
            <person name="Cheong K."/>
            <person name="Shin H.-S."/>
            <person name="Kim S.-B."/>
            <person name="Han K."/>
            <person name="Lee J."/>
            <person name="Park M."/>
            <person name="Lee H.-A."/>
            <person name="Lee H.-Y."/>
            <person name="Lee Y."/>
            <person name="Oh S."/>
            <person name="Lee J.H."/>
            <person name="Choi E."/>
            <person name="Choi E."/>
            <person name="Lee S.E."/>
            <person name="Jeon J."/>
            <person name="Kim H."/>
            <person name="Choi G."/>
            <person name="Song H."/>
            <person name="Lee J."/>
            <person name="Lee S.-C."/>
            <person name="Kwon J.-K."/>
            <person name="Lee H.-Y."/>
            <person name="Koo N."/>
            <person name="Hong Y."/>
            <person name="Kim R.W."/>
            <person name="Kang W.-H."/>
            <person name="Huh J.H."/>
            <person name="Kang B.-C."/>
            <person name="Yang T.-J."/>
            <person name="Lee Y.-H."/>
            <person name="Bennetzen J.L."/>
            <person name="Choi D."/>
        </authorList>
    </citation>
    <scope>NUCLEOTIDE SEQUENCE [LARGE SCALE GENOMIC DNA]</scope>
    <source>
        <strain evidence="3">cv. PBC81</strain>
    </source>
</reference>
<accession>A0A2G2WSG9</accession>
<reference evidence="2 3" key="1">
    <citation type="journal article" date="2017" name="Genome Biol.">
        <title>New reference genome sequences of hot pepper reveal the massive evolution of plant disease-resistance genes by retroduplication.</title>
        <authorList>
            <person name="Kim S."/>
            <person name="Park J."/>
            <person name="Yeom S.I."/>
            <person name="Kim Y.M."/>
            <person name="Seo E."/>
            <person name="Kim K.T."/>
            <person name="Kim M.S."/>
            <person name="Lee J.M."/>
            <person name="Cheong K."/>
            <person name="Shin H.S."/>
            <person name="Kim S.B."/>
            <person name="Han K."/>
            <person name="Lee J."/>
            <person name="Park M."/>
            <person name="Lee H.A."/>
            <person name="Lee H.Y."/>
            <person name="Lee Y."/>
            <person name="Oh S."/>
            <person name="Lee J.H."/>
            <person name="Choi E."/>
            <person name="Choi E."/>
            <person name="Lee S.E."/>
            <person name="Jeon J."/>
            <person name="Kim H."/>
            <person name="Choi G."/>
            <person name="Song H."/>
            <person name="Lee J."/>
            <person name="Lee S.C."/>
            <person name="Kwon J.K."/>
            <person name="Lee H.Y."/>
            <person name="Koo N."/>
            <person name="Hong Y."/>
            <person name="Kim R.W."/>
            <person name="Kang W.H."/>
            <person name="Huh J.H."/>
            <person name="Kang B.C."/>
            <person name="Yang T.J."/>
            <person name="Lee Y.H."/>
            <person name="Bennetzen J.L."/>
            <person name="Choi D."/>
        </authorList>
    </citation>
    <scope>NUCLEOTIDE SEQUENCE [LARGE SCALE GENOMIC DNA]</scope>
    <source>
        <strain evidence="3">cv. PBC81</strain>
    </source>
</reference>
<comment type="caution">
    <text evidence="2">The sequence shown here is derived from an EMBL/GenBank/DDBJ whole genome shotgun (WGS) entry which is preliminary data.</text>
</comment>
<feature type="compositionally biased region" description="Basic and acidic residues" evidence="1">
    <location>
        <begin position="396"/>
        <end position="413"/>
    </location>
</feature>
<evidence type="ECO:0000313" key="3">
    <source>
        <dbReference type="Proteomes" id="UP000224567"/>
    </source>
</evidence>
<gene>
    <name evidence="2" type="ORF">CQW23_12416</name>
</gene>
<evidence type="ECO:0000256" key="1">
    <source>
        <dbReference type="SAM" id="MobiDB-lite"/>
    </source>
</evidence>
<name>A0A2G2WSG9_CAPBA</name>
<sequence length="438" mass="48192">MGAEELVEPIIPKLPLFSPHERKEKMCSSPVHHHTLASVPFQWEKEPGKPNIVNLPINSNFKPKSLEPPPRLYSMNTPSPTAVLDGPYYNNNNMSTLKPKFSSSSFRFLKDVSKTPELEKFVKKGNWWKWNVKCKSGSDCSSVFLSSAESAGKCDGGGSCSARMASFRRNGSSSNLSATKSYMMWVYKMSFELITLRFYHGRELNKVVAPSSCTAAPSSSTIAPTNSTATPTNSHVAPFESVVDSYVESIDGGIEIRSDMDEYVDENLRGLREKEERKRRKRGERPIIPEHIKLGTGRKGLHIGYDESVGGDINTLEGKLAGDEPFYLSDEAANFETNSDDVTDEEDEVEQIECYHGTNANPGPSSSAGANPSTVPSAALTVGKMRASTGRGRGRPPKDSTEKQPRMPSERFKTAKSSAFVTGNLGYTPKTGVKWKEK</sequence>